<dbReference type="SMART" id="SM00382">
    <property type="entry name" value="AAA"/>
    <property type="match status" value="2"/>
</dbReference>
<dbReference type="PROSITE" id="PS50893">
    <property type="entry name" value="ABC_TRANSPORTER_2"/>
    <property type="match status" value="2"/>
</dbReference>
<dbReference type="GO" id="GO:0016020">
    <property type="term" value="C:membrane"/>
    <property type="evidence" value="ECO:0007669"/>
    <property type="project" value="UniProtKB-SubCell"/>
</dbReference>
<name>A0AAN7EM35_QUERU</name>
<proteinExistence type="inferred from homology"/>
<evidence type="ECO:0000256" key="11">
    <source>
        <dbReference type="ARBA" id="ARBA00023136"/>
    </source>
</evidence>
<evidence type="ECO:0000256" key="6">
    <source>
        <dbReference type="ARBA" id="ARBA00022737"/>
    </source>
</evidence>
<dbReference type="FunFam" id="1.20.1560.10:FF:000002">
    <property type="entry name" value="ABC transporter C family member 5"/>
    <property type="match status" value="1"/>
</dbReference>
<feature type="transmembrane region" description="Helical" evidence="13">
    <location>
        <begin position="979"/>
        <end position="1005"/>
    </location>
</feature>
<comment type="subcellular location">
    <subcellularLocation>
        <location evidence="1">Membrane</location>
        <topology evidence="1">Multi-pass membrane protein</topology>
    </subcellularLocation>
</comment>
<evidence type="ECO:0000256" key="7">
    <source>
        <dbReference type="ARBA" id="ARBA00022741"/>
    </source>
</evidence>
<dbReference type="GO" id="GO:0005524">
    <property type="term" value="F:ATP binding"/>
    <property type="evidence" value="ECO:0007669"/>
    <property type="project" value="UniProtKB-KW"/>
</dbReference>
<evidence type="ECO:0000259" key="15">
    <source>
        <dbReference type="PROSITE" id="PS50929"/>
    </source>
</evidence>
<feature type="domain" description="ABC transmembrane type-1" evidence="15">
    <location>
        <begin position="424"/>
        <end position="552"/>
    </location>
</feature>
<feature type="domain" description="ABC transporter" evidence="14">
    <location>
        <begin position="521"/>
        <end position="781"/>
    </location>
</feature>
<dbReference type="InterPro" id="IPR050173">
    <property type="entry name" value="ABC_transporter_C-like"/>
</dbReference>
<accession>A0AAN7EM35</accession>
<dbReference type="InterPro" id="IPR044726">
    <property type="entry name" value="ABCC_6TM_D2"/>
</dbReference>
<dbReference type="InterPro" id="IPR027417">
    <property type="entry name" value="P-loop_NTPase"/>
</dbReference>
<feature type="transmembrane region" description="Helical" evidence="13">
    <location>
        <begin position="127"/>
        <end position="152"/>
    </location>
</feature>
<keyword evidence="5 13" id="KW-0812">Transmembrane</keyword>
<comment type="catalytic activity">
    <reaction evidence="12">
        <text>ATP + H2O + xenobioticSide 1 = ADP + phosphate + xenobioticSide 2.</text>
        <dbReference type="EC" id="7.6.2.2"/>
    </reaction>
</comment>
<evidence type="ECO:0000259" key="14">
    <source>
        <dbReference type="PROSITE" id="PS50893"/>
    </source>
</evidence>
<gene>
    <name evidence="16" type="ORF">RGQ29_026685</name>
</gene>
<feature type="transmembrane region" description="Helical" evidence="13">
    <location>
        <begin position="61"/>
        <end position="83"/>
    </location>
</feature>
<evidence type="ECO:0000256" key="5">
    <source>
        <dbReference type="ARBA" id="ARBA00022692"/>
    </source>
</evidence>
<comment type="caution">
    <text evidence="16">The sequence shown here is derived from an EMBL/GenBank/DDBJ whole genome shotgun (WGS) entry which is preliminary data.</text>
</comment>
<dbReference type="CDD" id="cd03250">
    <property type="entry name" value="ABCC_MRP_domain1"/>
    <property type="match status" value="1"/>
</dbReference>
<dbReference type="Pfam" id="PF00664">
    <property type="entry name" value="ABC_membrane"/>
    <property type="match status" value="2"/>
</dbReference>
<evidence type="ECO:0000256" key="10">
    <source>
        <dbReference type="ARBA" id="ARBA00022989"/>
    </source>
</evidence>
<evidence type="ECO:0000256" key="8">
    <source>
        <dbReference type="ARBA" id="ARBA00022840"/>
    </source>
</evidence>
<reference evidence="16 17" key="1">
    <citation type="journal article" date="2023" name="G3 (Bethesda)">
        <title>A haplotype-resolved chromosome-scale genome for Quercus rubra L. provides insights into the genetics of adaptive traits for red oak species.</title>
        <authorList>
            <person name="Kapoor B."/>
            <person name="Jenkins J."/>
            <person name="Schmutz J."/>
            <person name="Zhebentyayeva T."/>
            <person name="Kuelheim C."/>
            <person name="Coggeshall M."/>
            <person name="Heim C."/>
            <person name="Lasky J.R."/>
            <person name="Leites L."/>
            <person name="Islam-Faridi N."/>
            <person name="Romero-Severson J."/>
            <person name="DeLeo V.L."/>
            <person name="Lucas S.M."/>
            <person name="Lazic D."/>
            <person name="Gailing O."/>
            <person name="Carlson J."/>
            <person name="Staton M."/>
        </authorList>
    </citation>
    <scope>NUCLEOTIDE SEQUENCE [LARGE SCALE GENOMIC DNA]</scope>
    <source>
        <strain evidence="16">Pseudo-F2</strain>
    </source>
</reference>
<protein>
    <recommendedName>
        <fullName evidence="3">ABC-type xenobiotic transporter</fullName>
        <ecNumber evidence="3">7.6.2.2</ecNumber>
    </recommendedName>
</protein>
<feature type="domain" description="ABC transporter" evidence="14">
    <location>
        <begin position="1167"/>
        <end position="1399"/>
    </location>
</feature>
<organism evidence="16 17">
    <name type="scientific">Quercus rubra</name>
    <name type="common">Northern red oak</name>
    <name type="synonym">Quercus borealis</name>
    <dbReference type="NCBI Taxonomy" id="3512"/>
    <lineage>
        <taxon>Eukaryota</taxon>
        <taxon>Viridiplantae</taxon>
        <taxon>Streptophyta</taxon>
        <taxon>Embryophyta</taxon>
        <taxon>Tracheophyta</taxon>
        <taxon>Spermatophyta</taxon>
        <taxon>Magnoliopsida</taxon>
        <taxon>eudicotyledons</taxon>
        <taxon>Gunneridae</taxon>
        <taxon>Pentapetalae</taxon>
        <taxon>rosids</taxon>
        <taxon>fabids</taxon>
        <taxon>Fagales</taxon>
        <taxon>Fagaceae</taxon>
        <taxon>Quercus</taxon>
    </lineage>
</organism>
<dbReference type="SUPFAM" id="SSF52540">
    <property type="entry name" value="P-loop containing nucleoside triphosphate hydrolases"/>
    <property type="match status" value="2"/>
</dbReference>
<dbReference type="InterPro" id="IPR011527">
    <property type="entry name" value="ABC1_TM_dom"/>
</dbReference>
<evidence type="ECO:0000256" key="4">
    <source>
        <dbReference type="ARBA" id="ARBA00022448"/>
    </source>
</evidence>
<evidence type="ECO:0000313" key="16">
    <source>
        <dbReference type="EMBL" id="KAK4575832.1"/>
    </source>
</evidence>
<feature type="transmembrane region" description="Helical" evidence="13">
    <location>
        <begin position="95"/>
        <end position="115"/>
    </location>
</feature>
<feature type="transmembrane region" description="Helical" evidence="13">
    <location>
        <begin position="894"/>
        <end position="914"/>
    </location>
</feature>
<feature type="transmembrane region" description="Helical" evidence="13">
    <location>
        <begin position="158"/>
        <end position="178"/>
    </location>
</feature>
<evidence type="ECO:0000256" key="13">
    <source>
        <dbReference type="SAM" id="Phobius"/>
    </source>
</evidence>
<dbReference type="InterPro" id="IPR003593">
    <property type="entry name" value="AAA+_ATPase"/>
</dbReference>
<feature type="domain" description="ABC transmembrane type-1" evidence="15">
    <location>
        <begin position="856"/>
        <end position="1128"/>
    </location>
</feature>
<feature type="transmembrane region" description="Helical" evidence="13">
    <location>
        <begin position="497"/>
        <end position="519"/>
    </location>
</feature>
<keyword evidence="9" id="KW-1278">Translocase</keyword>
<dbReference type="PROSITE" id="PS50929">
    <property type="entry name" value="ABC_TM1F"/>
    <property type="match status" value="3"/>
</dbReference>
<dbReference type="FunFam" id="3.40.50.300:FF:000973">
    <property type="entry name" value="Multidrug resistance-associated protein 4"/>
    <property type="match status" value="1"/>
</dbReference>
<sequence length="1411" mass="158345">MELVQSFNHSISMLFSHYYSSLMYTGTDFSLNPFSYKFKVGHSEGPNEKFKNRRGLCHKQTVICCFGVFVFSVVLCLLNYFYLYRNDWSDEGQVTLLNLALGAQAWGAVCVYLHAQWFNSIKSKYPFLLRVWWGFYLCISCYCLVIDVILYIKCVNLPVQYSVSDVISVVSGFFLCYVRVFGKSEDEDTLLEEPLLNDDSGASNEPESSKSKGVETVTPYSIAGFFSSLTLSWLGSLISLGNKNTLDLEDVPQLTPGDSVVGAFPAFRNKLEAECGTVNKVITLKLVKALIFFAWKEILLTAIYVMMNTLASYVGPYLIDNFVQYLNGGKHYKSEGYVLVSVIFAAKFVERISKRHWSFRLQQVGIRVRSVLVTMIYNKGMTLSCKSKQGHTGGEIINLMIVDAERIGDFGRYMHDPWMVPLHLFFLQLGKFQEKFQDKIMESKDRRMNETSEILRNTRILKLQGWEMKFLSKITKLRETEAGWLKRYVYTKAMTTFVFWGAPTFVSVVTFGACMLFGIPLESGKILSALSTFRILQEPIFYLPEGISMIAQSKVSLDRIISFLRLDDLQFDTIEKLPRGSSGTAIEIIDGNFSWNLSSYNPTLKDINLKVEHGMRVALCGTKAYVAQSPWIQSGKIEENILFGKEMERIRYERVLEACSLKKDLEILSFGDRTVIGERGINLRGGQKQRIQIARALNQNADIYLFDDPFSALDAHTGSHLFRECLLGLLSSKVVIYVTHQVEFLPSADLILVMKDGRITQAGKYNEILHSGTEFMELVGAHKKALSALDSAEARSESESRNMSKEVGDMGITDDDVVGSEGQIIQEEGRETGKVGFSVYWKYISMANRGALVPCVLLAQVLYQFLQIGSNYWMALAATISQDVNPAVSSSTLIIAYVALAIGSSFCILVRSLLLSTAGFKTATLLFNKMHLCIFRAPISFFDATPSGKILNRASTDQTAVDFNIPHQVGEFAFSLIQLLGIIAVMSQVLWQVFIIFIPVIQYYITSARELARLVGVCKAPMIQHLAETISGSPTIRSFDEESRFRDENMRLTDAYSRPKFHNAGASEWLCFRLDMLSSITFAFSLVFLICIPEEVINPAIVSLAVTYGLNLNMVQAGIVWTLCQMENKIISVERILQYTCVPSEPPLVIEENRPDHSWPPNGEVDIRDLQVQYAPHMPLVLQGLTCTFPGGMKTGIVGRTGSGKSTLIQALFRIVEPAAGQIIIDGFNISSIGLHDLQSRLSIIPQEPTMFEGTIRSNLDPLDEHTDEQIWEVLDMCQLGDKVWDKEGKLDSTVSENGENWSVGQRQLVCLGRVLLKKSKVLVLDEATASVDTSTDNLIQQTLSQHFSNCTDITMAHRITSVLDSDMVLLLNNGLMEEYDSPTRLLENKSSSFARLVAEDTTRSNSSFRN</sequence>
<dbReference type="CDD" id="cd18580">
    <property type="entry name" value="ABC_6TM_ABCC_D2"/>
    <property type="match status" value="1"/>
</dbReference>
<evidence type="ECO:0000313" key="17">
    <source>
        <dbReference type="Proteomes" id="UP001324115"/>
    </source>
</evidence>
<dbReference type="FunFam" id="3.40.50.300:FF:000169">
    <property type="entry name" value="ABC transporter C family member 3"/>
    <property type="match status" value="1"/>
</dbReference>
<feature type="domain" description="ABC transmembrane type-1" evidence="15">
    <location>
        <begin position="299"/>
        <end position="410"/>
    </location>
</feature>
<keyword evidence="10 13" id="KW-1133">Transmembrane helix</keyword>
<dbReference type="Gene3D" id="3.40.50.300">
    <property type="entry name" value="P-loop containing nucleotide triphosphate hydrolases"/>
    <property type="match status" value="2"/>
</dbReference>
<keyword evidence="17" id="KW-1185">Reference proteome</keyword>
<evidence type="ECO:0000256" key="2">
    <source>
        <dbReference type="ARBA" id="ARBA00009726"/>
    </source>
</evidence>
<evidence type="ECO:0000256" key="9">
    <source>
        <dbReference type="ARBA" id="ARBA00022967"/>
    </source>
</evidence>
<dbReference type="CDD" id="cd03244">
    <property type="entry name" value="ABCC_MRP_domain2"/>
    <property type="match status" value="1"/>
</dbReference>
<dbReference type="Gene3D" id="1.20.1560.10">
    <property type="entry name" value="ABC transporter type 1, transmembrane domain"/>
    <property type="match status" value="2"/>
</dbReference>
<dbReference type="PANTHER" id="PTHR24223">
    <property type="entry name" value="ATP-BINDING CASSETTE SUB-FAMILY C"/>
    <property type="match status" value="1"/>
</dbReference>
<keyword evidence="11 13" id="KW-0472">Membrane</keyword>
<keyword evidence="6" id="KW-0677">Repeat</keyword>
<dbReference type="Proteomes" id="UP001324115">
    <property type="component" value="Unassembled WGS sequence"/>
</dbReference>
<evidence type="ECO:0000256" key="12">
    <source>
        <dbReference type="ARBA" id="ARBA00034018"/>
    </source>
</evidence>
<dbReference type="SUPFAM" id="SSF90123">
    <property type="entry name" value="ABC transporter transmembrane region"/>
    <property type="match status" value="2"/>
</dbReference>
<dbReference type="CDD" id="cd18579">
    <property type="entry name" value="ABC_6TM_ABCC_D1"/>
    <property type="match status" value="1"/>
</dbReference>
<comment type="similarity">
    <text evidence="2">Belongs to the ABC transporter superfamily. ABCC family. Conjugate transporter (TC 3.A.1.208) subfamily.</text>
</comment>
<keyword evidence="4" id="KW-0813">Transport</keyword>
<dbReference type="GO" id="GO:0016887">
    <property type="term" value="F:ATP hydrolysis activity"/>
    <property type="evidence" value="ECO:0007669"/>
    <property type="project" value="InterPro"/>
</dbReference>
<keyword evidence="8" id="KW-0067">ATP-binding</keyword>
<dbReference type="InterPro" id="IPR003439">
    <property type="entry name" value="ABC_transporter-like_ATP-bd"/>
</dbReference>
<dbReference type="InterPro" id="IPR036640">
    <property type="entry name" value="ABC1_TM_sf"/>
</dbReference>
<keyword evidence="7" id="KW-0547">Nucleotide-binding</keyword>
<dbReference type="GO" id="GO:0008559">
    <property type="term" value="F:ABC-type xenobiotic transporter activity"/>
    <property type="evidence" value="ECO:0007669"/>
    <property type="project" value="UniProtKB-EC"/>
</dbReference>
<dbReference type="EMBL" id="JAXUIC010000008">
    <property type="protein sequence ID" value="KAK4575832.1"/>
    <property type="molecule type" value="Genomic_DNA"/>
</dbReference>
<evidence type="ECO:0000256" key="3">
    <source>
        <dbReference type="ARBA" id="ARBA00012191"/>
    </source>
</evidence>
<dbReference type="EC" id="7.6.2.2" evidence="3"/>
<evidence type="ECO:0000256" key="1">
    <source>
        <dbReference type="ARBA" id="ARBA00004141"/>
    </source>
</evidence>
<dbReference type="PANTHER" id="PTHR24223:SF181">
    <property type="entry name" value="ABC TRANSPORTER C FAMILY MEMBER 3"/>
    <property type="match status" value="1"/>
</dbReference>
<dbReference type="Pfam" id="PF00005">
    <property type="entry name" value="ABC_tran"/>
    <property type="match status" value="2"/>
</dbReference>
<dbReference type="InterPro" id="IPR044746">
    <property type="entry name" value="ABCC_6TM_D1"/>
</dbReference>